<dbReference type="Proteomes" id="UP000308054">
    <property type="component" value="Unassembled WGS sequence"/>
</dbReference>
<dbReference type="PANTHER" id="PTHR42783">
    <property type="entry name" value="GLUTAMATE SYNTHASE [NADPH] SMALL CHAIN"/>
    <property type="match status" value="1"/>
</dbReference>
<dbReference type="SUPFAM" id="SSF54862">
    <property type="entry name" value="4Fe-4S ferredoxins"/>
    <property type="match status" value="1"/>
</dbReference>
<evidence type="ECO:0000313" key="4">
    <source>
        <dbReference type="Proteomes" id="UP000308054"/>
    </source>
</evidence>
<feature type="region of interest" description="Disordered" evidence="1">
    <location>
        <begin position="1"/>
        <end position="31"/>
    </location>
</feature>
<sequence>MPATGRIRTIQRRGPDRPDAKDGPDVKAGASRRDVLRFSSLAAMAAAAGCGEPPETAVPYIAEPDGVTPGEARHYASGIMVSGIVQPVLATVREGRPITLAGNPQHPASGGAIDAFAQAAILSLYDPERETAIRREGRIVSPQSFAAFAWNARARMENGACLAFLTPASTSPTLHRQIAALKARYPDVRHYAHEPGLADAARAGPALSGAPSVISLGADPLGPGPFQVAEARTWAAARRTARQDGSATRLLVAEAVPTLTGSRADTRLPVREDRMGALAQAIAGGTPELSEAERGFVEEARALLDRGEVQLIAGSQLPASVRARIEGLGAPPRHAPLDWGAPEPLETLVRDLEAGEIDTLVCVDTNPVYSVPGDIDMAGLLGRAGTVVNASRHREETSLFAEWFVPLAHPFETWSDGQAADGTPVICQPLARARTDLWAVHELLALFSEPAPPGARDIVRATWRDRLEGAFERAWRRVVHDGLVPAQAVATARRPSPEAAREAGTSRDGLEILFRPDPAAWDGCFTRNIWLQETPKPVSLLVWRNAASIAPATAQELQVETGDLIAIEAQGRRIEAPAFVQPGQAPGTVLLTLGYGRRLGGGHDGSRGYDAYRLRSSASPWRLTADRVTGTGERADLVSTQHHHEMDGHHFVRTVAPGEALHDAIDDGPSLHPDWESGDQAWAMAIDLDLCIGCNACMTACQGENNVLTVGEEQVARGREMHWIRIDRYYEGPDENPQIHFQPVPCMHCEQAPCEMGCPVNATVHSDDGLNLQVYNRCIGTRTCQAYCPYKVRRFNFHEWTSREPDDPPARRNPEVTVRSRGVMEKCTYCVQRIQAADIAARMDDRAIGEGEVVTACQAACPTGAIIFGDKNKPRSAVARAKAEGRNYDLLAELGVRPRTSYLARVKPGEPRS</sequence>
<evidence type="ECO:0000313" key="3">
    <source>
        <dbReference type="EMBL" id="TGY90617.1"/>
    </source>
</evidence>
<dbReference type="Gene3D" id="3.30.70.20">
    <property type="match status" value="2"/>
</dbReference>
<gene>
    <name evidence="3" type="ORF">E5163_05730</name>
</gene>
<dbReference type="CDD" id="cd10551">
    <property type="entry name" value="PsrB"/>
    <property type="match status" value="1"/>
</dbReference>
<dbReference type="PANTHER" id="PTHR42783:SF3">
    <property type="entry name" value="GLUTAMATE SYNTHASE [NADPH] SMALL CHAIN-RELATED"/>
    <property type="match status" value="1"/>
</dbReference>
<feature type="compositionally biased region" description="Basic and acidic residues" evidence="1">
    <location>
        <begin position="13"/>
        <end position="31"/>
    </location>
</feature>
<dbReference type="SUPFAM" id="SSF50692">
    <property type="entry name" value="ADC-like"/>
    <property type="match status" value="1"/>
</dbReference>
<accession>A0A4S2H4N4</accession>
<dbReference type="SUPFAM" id="SSF53706">
    <property type="entry name" value="Formate dehydrogenase/DMSO reductase, domains 1-3"/>
    <property type="match status" value="1"/>
</dbReference>
<dbReference type="InterPro" id="IPR017896">
    <property type="entry name" value="4Fe4S_Fe-S-bd"/>
</dbReference>
<dbReference type="PROSITE" id="PS51379">
    <property type="entry name" value="4FE4S_FER_2"/>
    <property type="match status" value="2"/>
</dbReference>
<proteinExistence type="predicted"/>
<evidence type="ECO:0000259" key="2">
    <source>
        <dbReference type="PROSITE" id="PS51379"/>
    </source>
</evidence>
<comment type="caution">
    <text evidence="3">The sequence shown here is derived from an EMBL/GenBank/DDBJ whole genome shotgun (WGS) entry which is preliminary data.</text>
</comment>
<keyword evidence="4" id="KW-1185">Reference proteome</keyword>
<dbReference type="RefSeq" id="WP_135995115.1">
    <property type="nucleotide sequence ID" value="NZ_CP071057.1"/>
</dbReference>
<dbReference type="Gene3D" id="2.40.40.20">
    <property type="match status" value="1"/>
</dbReference>
<dbReference type="EMBL" id="SRXW01000001">
    <property type="protein sequence ID" value="TGY90617.1"/>
    <property type="molecule type" value="Genomic_DNA"/>
</dbReference>
<feature type="domain" description="4Fe-4S ferredoxin-type" evidence="2">
    <location>
        <begin position="737"/>
        <end position="768"/>
    </location>
</feature>
<dbReference type="OrthoDB" id="9779457at2"/>
<dbReference type="AlphaFoldDB" id="A0A4S2H4N4"/>
<name>A0A4S2H4N4_9PROT</name>
<dbReference type="InterPro" id="IPR009010">
    <property type="entry name" value="Asp_de-COase-like_dom_sf"/>
</dbReference>
<feature type="domain" description="4Fe-4S ferredoxin-type" evidence="2">
    <location>
        <begin position="682"/>
        <end position="713"/>
    </location>
</feature>
<organism evidence="3 4">
    <name type="scientific">Marinicauda algicola</name>
    <dbReference type="NCBI Taxonomy" id="2029849"/>
    <lineage>
        <taxon>Bacteria</taxon>
        <taxon>Pseudomonadati</taxon>
        <taxon>Pseudomonadota</taxon>
        <taxon>Alphaproteobacteria</taxon>
        <taxon>Maricaulales</taxon>
        <taxon>Maricaulaceae</taxon>
        <taxon>Marinicauda</taxon>
    </lineage>
</organism>
<reference evidence="3 4" key="1">
    <citation type="journal article" date="2017" name="Int. J. Syst. Evol. Microbiol.">
        <title>Marinicauda algicola sp. nov., isolated from a marine red alga Rhodosorus marinus.</title>
        <authorList>
            <person name="Jeong S.E."/>
            <person name="Jeon S.H."/>
            <person name="Chun B.H."/>
            <person name="Kim D.W."/>
            <person name="Jeon C.O."/>
        </authorList>
    </citation>
    <scope>NUCLEOTIDE SEQUENCE [LARGE SCALE GENOMIC DNA]</scope>
    <source>
        <strain evidence="3 4">JCM 31718</strain>
    </source>
</reference>
<protein>
    <submittedName>
        <fullName evidence="3">4Fe-4S dicluster domain-containing protein</fullName>
    </submittedName>
</protein>
<evidence type="ECO:0000256" key="1">
    <source>
        <dbReference type="SAM" id="MobiDB-lite"/>
    </source>
</evidence>
<dbReference type="Pfam" id="PF12838">
    <property type="entry name" value="Fer4_7"/>
    <property type="match status" value="1"/>
</dbReference>